<feature type="compositionally biased region" description="Basic and acidic residues" evidence="1">
    <location>
        <begin position="123"/>
        <end position="134"/>
    </location>
</feature>
<protein>
    <submittedName>
        <fullName evidence="3">Uncharacterized protein</fullName>
    </submittedName>
</protein>
<accession>A0A9P8CM12</accession>
<keyword evidence="2" id="KW-0732">Signal</keyword>
<dbReference type="AlphaFoldDB" id="A0A9P8CM12"/>
<evidence type="ECO:0000313" key="3">
    <source>
        <dbReference type="EMBL" id="KAG9251592.1"/>
    </source>
</evidence>
<sequence length="152" mass="15941">MLSVKVMFAALVGVVAAAGTCTPGQIQCGAALIAEQGYTKADLVAALGDKDVKPELALFECGQANKLVYEGSYCLGKCVGGDDPNTICQGTSASPFRDLKSGVSGGSPEKRELTSSQPRRSRDRVEPSGKDGRSKGWWRRLGAQSCAQGQRT</sequence>
<dbReference type="OrthoDB" id="4440815at2759"/>
<dbReference type="Proteomes" id="UP000887229">
    <property type="component" value="Unassembled WGS sequence"/>
</dbReference>
<proteinExistence type="predicted"/>
<dbReference type="GeneID" id="70297073"/>
<evidence type="ECO:0000313" key="4">
    <source>
        <dbReference type="Proteomes" id="UP000887229"/>
    </source>
</evidence>
<organism evidence="3 4">
    <name type="scientific">Emericellopsis atlantica</name>
    <dbReference type="NCBI Taxonomy" id="2614577"/>
    <lineage>
        <taxon>Eukaryota</taxon>
        <taxon>Fungi</taxon>
        <taxon>Dikarya</taxon>
        <taxon>Ascomycota</taxon>
        <taxon>Pezizomycotina</taxon>
        <taxon>Sordariomycetes</taxon>
        <taxon>Hypocreomycetidae</taxon>
        <taxon>Hypocreales</taxon>
        <taxon>Bionectriaceae</taxon>
        <taxon>Emericellopsis</taxon>
    </lineage>
</organism>
<comment type="caution">
    <text evidence="3">The sequence shown here is derived from an EMBL/GenBank/DDBJ whole genome shotgun (WGS) entry which is preliminary data.</text>
</comment>
<gene>
    <name evidence="3" type="ORF">F5Z01DRAFT_691930</name>
</gene>
<evidence type="ECO:0000256" key="2">
    <source>
        <dbReference type="SAM" id="SignalP"/>
    </source>
</evidence>
<feature type="region of interest" description="Disordered" evidence="1">
    <location>
        <begin position="98"/>
        <end position="152"/>
    </location>
</feature>
<dbReference type="EMBL" id="MU251267">
    <property type="protein sequence ID" value="KAG9251592.1"/>
    <property type="molecule type" value="Genomic_DNA"/>
</dbReference>
<reference evidence="3" key="1">
    <citation type="journal article" date="2021" name="IMA Fungus">
        <title>Genomic characterization of three marine fungi, including Emericellopsis atlantica sp. nov. with signatures of a generalist lifestyle and marine biomass degradation.</title>
        <authorList>
            <person name="Hagestad O.C."/>
            <person name="Hou L."/>
            <person name="Andersen J.H."/>
            <person name="Hansen E.H."/>
            <person name="Altermark B."/>
            <person name="Li C."/>
            <person name="Kuhnert E."/>
            <person name="Cox R.J."/>
            <person name="Crous P.W."/>
            <person name="Spatafora J.W."/>
            <person name="Lail K."/>
            <person name="Amirebrahimi M."/>
            <person name="Lipzen A."/>
            <person name="Pangilinan J."/>
            <person name="Andreopoulos W."/>
            <person name="Hayes R.D."/>
            <person name="Ng V."/>
            <person name="Grigoriev I.V."/>
            <person name="Jackson S.A."/>
            <person name="Sutton T.D.S."/>
            <person name="Dobson A.D.W."/>
            <person name="Rama T."/>
        </authorList>
    </citation>
    <scope>NUCLEOTIDE SEQUENCE</scope>
    <source>
        <strain evidence="3">TS7</strain>
    </source>
</reference>
<dbReference type="RefSeq" id="XP_046115516.1">
    <property type="nucleotide sequence ID" value="XM_046266170.1"/>
</dbReference>
<name>A0A9P8CM12_9HYPO</name>
<keyword evidence="4" id="KW-1185">Reference proteome</keyword>
<feature type="signal peptide" evidence="2">
    <location>
        <begin position="1"/>
        <end position="17"/>
    </location>
</feature>
<feature type="chain" id="PRO_5040501738" evidence="2">
    <location>
        <begin position="18"/>
        <end position="152"/>
    </location>
</feature>
<evidence type="ECO:0000256" key="1">
    <source>
        <dbReference type="SAM" id="MobiDB-lite"/>
    </source>
</evidence>